<dbReference type="Proteomes" id="UP000694845">
    <property type="component" value="Unplaced"/>
</dbReference>
<evidence type="ECO:0000313" key="12">
    <source>
        <dbReference type="Proteomes" id="UP000694845"/>
    </source>
</evidence>
<dbReference type="Pfam" id="PF06155">
    <property type="entry name" value="GBBH-like_N"/>
    <property type="match status" value="1"/>
</dbReference>
<evidence type="ECO:0000259" key="10">
    <source>
        <dbReference type="Pfam" id="PF02668"/>
    </source>
</evidence>
<dbReference type="Gene3D" id="3.60.130.10">
    <property type="entry name" value="Clavaminate synthase-like"/>
    <property type="match status" value="1"/>
</dbReference>
<keyword evidence="9" id="KW-0408">Iron</keyword>
<comment type="cofactor">
    <cofactor evidence="1">
        <name>Fe(2+)</name>
        <dbReference type="ChEBI" id="CHEBI:29033"/>
    </cofactor>
</comment>
<protein>
    <submittedName>
        <fullName evidence="13">Gamma-butyrobetaine dioxygenase-like isoform X1</fullName>
    </submittedName>
</protein>
<evidence type="ECO:0000256" key="1">
    <source>
        <dbReference type="ARBA" id="ARBA00001954"/>
    </source>
</evidence>
<dbReference type="InterPro" id="IPR038492">
    <property type="entry name" value="GBBH-like_N_sf"/>
</dbReference>
<evidence type="ECO:0000256" key="4">
    <source>
        <dbReference type="ARBA" id="ARBA00008654"/>
    </source>
</evidence>
<dbReference type="InterPro" id="IPR010376">
    <property type="entry name" value="GBBH-like_N"/>
</dbReference>
<dbReference type="PANTHER" id="PTHR10696:SF33">
    <property type="entry name" value="GAMMA-BUTYROBETAINE DIOXYGENASE"/>
    <property type="match status" value="1"/>
</dbReference>
<accession>A0A8B7XQ06</accession>
<dbReference type="FunFam" id="3.60.130.10:FF:000001">
    <property type="entry name" value="Trimethyllysine dioxygenase, mitochondrial"/>
    <property type="match status" value="1"/>
</dbReference>
<keyword evidence="7" id="KW-0223">Dioxygenase</keyword>
<dbReference type="GO" id="GO:0008336">
    <property type="term" value="F:gamma-butyrobetaine dioxygenase activity"/>
    <property type="evidence" value="ECO:0007669"/>
    <property type="project" value="TreeGrafter"/>
</dbReference>
<keyword evidence="8" id="KW-0560">Oxidoreductase</keyword>
<dbReference type="FunFam" id="3.30.2020.30:FF:000002">
    <property type="entry name" value="Putative gamma-butyrobetaine dioxygenase"/>
    <property type="match status" value="1"/>
</dbReference>
<dbReference type="InterPro" id="IPR050411">
    <property type="entry name" value="AlphaKG_dependent_hydroxylases"/>
</dbReference>
<dbReference type="SUPFAM" id="SSF51197">
    <property type="entry name" value="Clavaminate synthase-like"/>
    <property type="match status" value="1"/>
</dbReference>
<comment type="pathway">
    <text evidence="3">Amine and polyamine biosynthesis; carnitine biosynthesis.</text>
</comment>
<evidence type="ECO:0000313" key="13">
    <source>
        <dbReference type="RefSeq" id="XP_022082909.1"/>
    </source>
</evidence>
<keyword evidence="12" id="KW-1185">Reference proteome</keyword>
<evidence type="ECO:0000256" key="3">
    <source>
        <dbReference type="ARBA" id="ARBA00005022"/>
    </source>
</evidence>
<sequence length="423" mass="48729">MQSVQLHHINSNRKSFSLRNDVKSLHFTMASDLRLMSLTRDDAARWYRVAMDSGYEGTYPYVWLRDNCRCSECFSPPSLQRMSKMSDLDPEVMPLSEELLDEGSKLRVTWPDQHRSEFDAAWLNRQRFSEMQQDTVSCPIRKSWGAELNGRIPAFDFQKLLQDDLELYNWLDVLNTKGLALVKGAPTEKGPSRQLAERVAFLKRTFYGEVFEILRKQDASNIAYAPTELGLHVDQLYLYHLPGVQMLHCIERTNIAGGENQFVDGLHVAQQIRTEFPAAYQLLTTQEIDFRGGGTTESGNAFHLKSSLPTIKLDRYGEFQSIHFCDVTRAPYLPRVPVAQVTELYRALKLLYEIMYRPENLVRHQLAGGEMVTFNNVRVLHARKAYTFTGEGSRHLEGGYIGWDEVHSRMRVLHEKIFGDVRL</sequence>
<dbReference type="RefSeq" id="XP_022082909.1">
    <property type="nucleotide sequence ID" value="XM_022227217.1"/>
</dbReference>
<evidence type="ECO:0000256" key="6">
    <source>
        <dbReference type="ARBA" id="ARBA00022873"/>
    </source>
</evidence>
<gene>
    <name evidence="13" type="primary">LOC110975086</name>
</gene>
<evidence type="ECO:0000259" key="11">
    <source>
        <dbReference type="Pfam" id="PF06155"/>
    </source>
</evidence>
<feature type="domain" description="Gamma-butyrobetaine hydroxylase-like N-terminal" evidence="11">
    <location>
        <begin position="47"/>
        <end position="123"/>
    </location>
</feature>
<keyword evidence="6" id="KW-0124">Carnitine biosynthesis</keyword>
<evidence type="ECO:0000256" key="8">
    <source>
        <dbReference type="ARBA" id="ARBA00023002"/>
    </source>
</evidence>
<reference evidence="13" key="1">
    <citation type="submission" date="2025-08" db="UniProtKB">
        <authorList>
            <consortium name="RefSeq"/>
        </authorList>
    </citation>
    <scope>IDENTIFICATION</scope>
</reference>
<dbReference type="Gene3D" id="3.30.2020.30">
    <property type="match status" value="1"/>
</dbReference>
<dbReference type="PANTHER" id="PTHR10696">
    <property type="entry name" value="GAMMA-BUTYROBETAINE HYDROXYLASE-RELATED"/>
    <property type="match status" value="1"/>
</dbReference>
<dbReference type="GeneID" id="110975086"/>
<dbReference type="KEGG" id="aplc:110975086"/>
<dbReference type="GO" id="GO:0005739">
    <property type="term" value="C:mitochondrion"/>
    <property type="evidence" value="ECO:0007669"/>
    <property type="project" value="TreeGrafter"/>
</dbReference>
<dbReference type="OrthoDB" id="406634at2759"/>
<dbReference type="GO" id="GO:0046872">
    <property type="term" value="F:metal ion binding"/>
    <property type="evidence" value="ECO:0007669"/>
    <property type="project" value="UniProtKB-KW"/>
</dbReference>
<evidence type="ECO:0000256" key="2">
    <source>
        <dbReference type="ARBA" id="ARBA00001961"/>
    </source>
</evidence>
<dbReference type="GO" id="GO:0045329">
    <property type="term" value="P:carnitine biosynthetic process"/>
    <property type="evidence" value="ECO:0007669"/>
    <property type="project" value="UniProtKB-UniPathway"/>
</dbReference>
<dbReference type="InterPro" id="IPR042098">
    <property type="entry name" value="TauD-like_sf"/>
</dbReference>
<feature type="domain" description="TauD/TfdA-like" evidence="10">
    <location>
        <begin position="140"/>
        <end position="400"/>
    </location>
</feature>
<dbReference type="UniPathway" id="UPA00118"/>
<comment type="cofactor">
    <cofactor evidence="2">
        <name>L-ascorbate</name>
        <dbReference type="ChEBI" id="CHEBI:38290"/>
    </cofactor>
</comment>
<dbReference type="CDD" id="cd00250">
    <property type="entry name" value="CAS_like"/>
    <property type="match status" value="1"/>
</dbReference>
<organism evidence="12 13">
    <name type="scientific">Acanthaster planci</name>
    <name type="common">Crown-of-thorns starfish</name>
    <dbReference type="NCBI Taxonomy" id="133434"/>
    <lineage>
        <taxon>Eukaryota</taxon>
        <taxon>Metazoa</taxon>
        <taxon>Echinodermata</taxon>
        <taxon>Eleutherozoa</taxon>
        <taxon>Asterozoa</taxon>
        <taxon>Asteroidea</taxon>
        <taxon>Valvatacea</taxon>
        <taxon>Valvatida</taxon>
        <taxon>Acanthasteridae</taxon>
        <taxon>Acanthaster</taxon>
    </lineage>
</organism>
<evidence type="ECO:0000256" key="5">
    <source>
        <dbReference type="ARBA" id="ARBA00022723"/>
    </source>
</evidence>
<proteinExistence type="inferred from homology"/>
<dbReference type="AlphaFoldDB" id="A0A8B7XQ06"/>
<dbReference type="InterPro" id="IPR003819">
    <property type="entry name" value="TauD/TfdA-like"/>
</dbReference>
<name>A0A8B7XQ06_ACAPL</name>
<evidence type="ECO:0000256" key="9">
    <source>
        <dbReference type="ARBA" id="ARBA00023004"/>
    </source>
</evidence>
<dbReference type="Pfam" id="PF02668">
    <property type="entry name" value="TauD"/>
    <property type="match status" value="1"/>
</dbReference>
<comment type="similarity">
    <text evidence="4">Belongs to the gamma-BBH/TMLD family.</text>
</comment>
<evidence type="ECO:0000256" key="7">
    <source>
        <dbReference type="ARBA" id="ARBA00022964"/>
    </source>
</evidence>
<keyword evidence="5" id="KW-0479">Metal-binding</keyword>